<evidence type="ECO:0000313" key="2">
    <source>
        <dbReference type="EMBL" id="MPM43972.1"/>
    </source>
</evidence>
<proteinExistence type="inferred from homology"/>
<evidence type="ECO:0008006" key="3">
    <source>
        <dbReference type="Google" id="ProtNLM"/>
    </source>
</evidence>
<accession>A0A644ZSY7</accession>
<reference evidence="2" key="1">
    <citation type="submission" date="2019-08" db="EMBL/GenBank/DDBJ databases">
        <authorList>
            <person name="Kucharzyk K."/>
            <person name="Murdoch R.W."/>
            <person name="Higgins S."/>
            <person name="Loffler F."/>
        </authorList>
    </citation>
    <scope>NUCLEOTIDE SEQUENCE</scope>
</reference>
<dbReference type="NCBIfam" id="TIGR04336">
    <property type="entry name" value="AmmeMemoSam_B"/>
    <property type="match status" value="1"/>
</dbReference>
<dbReference type="Gene3D" id="3.40.830.10">
    <property type="entry name" value="LigB-like"/>
    <property type="match status" value="1"/>
</dbReference>
<sequence length="280" mass="30429">MTNINPIRPSPIAGTWYPGNTELLREEVSGFIQKTDSSKLDGNVLGLIVPHAGYRYSGTTAGYAYKTVQGHHFDTVVVVSPMHEYMPAPYLTSAHKHYVTPLGEVTIDHESVNTLSDHLFKQTGGKLVAVANDQEHSLEIQLPFLQVALQGSFTLIPLMIREQKPLPLQQFSLALTKILRGKNVLLVASTDLSHFYSQREADQLDQFMLERFAAFDPAGVLKAEADKTGFACGAGAVAVVLWTARELGAKNVQILHHSTSADSTGDNTQVVGYGAAAILT</sequence>
<dbReference type="Pfam" id="PF01875">
    <property type="entry name" value="Memo"/>
    <property type="match status" value="1"/>
</dbReference>
<evidence type="ECO:0000256" key="1">
    <source>
        <dbReference type="ARBA" id="ARBA00006315"/>
    </source>
</evidence>
<dbReference type="PANTHER" id="PTHR11060">
    <property type="entry name" value="PROTEIN MEMO1"/>
    <property type="match status" value="1"/>
</dbReference>
<dbReference type="AlphaFoldDB" id="A0A644ZSY7"/>
<comment type="similarity">
    <text evidence="1">Belongs to the MEMO1 family.</text>
</comment>
<gene>
    <name evidence="2" type="ORF">SDC9_90650</name>
</gene>
<dbReference type="PANTHER" id="PTHR11060:SF0">
    <property type="entry name" value="PROTEIN MEMO1"/>
    <property type="match status" value="1"/>
</dbReference>
<organism evidence="2">
    <name type="scientific">bioreactor metagenome</name>
    <dbReference type="NCBI Taxonomy" id="1076179"/>
    <lineage>
        <taxon>unclassified sequences</taxon>
        <taxon>metagenomes</taxon>
        <taxon>ecological metagenomes</taxon>
    </lineage>
</organism>
<name>A0A644ZSY7_9ZZZZ</name>
<comment type="caution">
    <text evidence="2">The sequence shown here is derived from an EMBL/GenBank/DDBJ whole genome shotgun (WGS) entry which is preliminary data.</text>
</comment>
<protein>
    <recommendedName>
        <fullName evidence="3">AmmeMemoRadiSam system protein B</fullName>
    </recommendedName>
</protein>
<dbReference type="InterPro" id="IPR002737">
    <property type="entry name" value="MEMO1_fam"/>
</dbReference>
<dbReference type="EMBL" id="VSSQ01010307">
    <property type="protein sequence ID" value="MPM43972.1"/>
    <property type="molecule type" value="Genomic_DNA"/>
</dbReference>
<dbReference type="CDD" id="cd07361">
    <property type="entry name" value="MEMO_like"/>
    <property type="match status" value="1"/>
</dbReference>